<feature type="region of interest" description="Disordered" evidence="9">
    <location>
        <begin position="342"/>
        <end position="368"/>
    </location>
</feature>
<dbReference type="CDD" id="cd04590">
    <property type="entry name" value="CBS_pair_CorC_HlyC_assoc"/>
    <property type="match status" value="1"/>
</dbReference>
<comment type="caution">
    <text evidence="12">The sequence shown here is derived from an EMBL/GenBank/DDBJ whole genome shotgun (WGS) entry which is preliminary data.</text>
</comment>
<dbReference type="SUPFAM" id="SSF54631">
    <property type="entry name" value="CBS-domain pair"/>
    <property type="match status" value="1"/>
</dbReference>
<keyword evidence="4 8" id="KW-1133">Transmembrane helix</keyword>
<evidence type="ECO:0000313" key="12">
    <source>
        <dbReference type="EMBL" id="GHC04445.1"/>
    </source>
</evidence>
<dbReference type="PANTHER" id="PTHR22777">
    <property type="entry name" value="HEMOLYSIN-RELATED"/>
    <property type="match status" value="1"/>
</dbReference>
<dbReference type="Proteomes" id="UP000642829">
    <property type="component" value="Unassembled WGS sequence"/>
</dbReference>
<feature type="domain" description="CBS" evidence="10">
    <location>
        <begin position="205"/>
        <end position="264"/>
    </location>
</feature>
<dbReference type="Pfam" id="PF01595">
    <property type="entry name" value="CNNM"/>
    <property type="match status" value="1"/>
</dbReference>
<evidence type="ECO:0000256" key="8">
    <source>
        <dbReference type="PROSITE-ProRule" id="PRU01193"/>
    </source>
</evidence>
<keyword evidence="5 7" id="KW-0129">CBS domain</keyword>
<dbReference type="GO" id="GO:0005886">
    <property type="term" value="C:plasma membrane"/>
    <property type="evidence" value="ECO:0007669"/>
    <property type="project" value="TreeGrafter"/>
</dbReference>
<name>A0A8J3DB21_9BACT</name>
<evidence type="ECO:0000256" key="5">
    <source>
        <dbReference type="ARBA" id="ARBA00023122"/>
    </source>
</evidence>
<dbReference type="PROSITE" id="PS51846">
    <property type="entry name" value="CNNM"/>
    <property type="match status" value="1"/>
</dbReference>
<evidence type="ECO:0000256" key="6">
    <source>
        <dbReference type="ARBA" id="ARBA00023136"/>
    </source>
</evidence>
<dbReference type="InterPro" id="IPR046342">
    <property type="entry name" value="CBS_dom_sf"/>
</dbReference>
<keyword evidence="3" id="KW-0677">Repeat</keyword>
<dbReference type="Pfam" id="PF00571">
    <property type="entry name" value="CBS"/>
    <property type="match status" value="2"/>
</dbReference>
<gene>
    <name evidence="12" type="ORF">GCM10007047_21490</name>
</gene>
<evidence type="ECO:0000256" key="9">
    <source>
        <dbReference type="SAM" id="MobiDB-lite"/>
    </source>
</evidence>
<evidence type="ECO:0000313" key="13">
    <source>
        <dbReference type="Proteomes" id="UP000642829"/>
    </source>
</evidence>
<dbReference type="InterPro" id="IPR000644">
    <property type="entry name" value="CBS_dom"/>
</dbReference>
<reference evidence="12" key="1">
    <citation type="journal article" date="2014" name="Int. J. Syst. Evol. Microbiol.">
        <title>Complete genome sequence of Corynebacterium casei LMG S-19264T (=DSM 44701T), isolated from a smear-ripened cheese.</title>
        <authorList>
            <consortium name="US DOE Joint Genome Institute (JGI-PGF)"/>
            <person name="Walter F."/>
            <person name="Albersmeier A."/>
            <person name="Kalinowski J."/>
            <person name="Ruckert C."/>
        </authorList>
    </citation>
    <scope>NUCLEOTIDE SEQUENCE</scope>
    <source>
        <strain evidence="12">KCTC 12870</strain>
    </source>
</reference>
<dbReference type="Gene3D" id="3.10.580.10">
    <property type="entry name" value="CBS-domain"/>
    <property type="match status" value="1"/>
</dbReference>
<keyword evidence="2 8" id="KW-0812">Transmembrane</keyword>
<feature type="domain" description="CNNM transmembrane" evidence="11">
    <location>
        <begin position="1"/>
        <end position="186"/>
    </location>
</feature>
<dbReference type="EMBL" id="BMXG01000012">
    <property type="protein sequence ID" value="GHC04445.1"/>
    <property type="molecule type" value="Genomic_DNA"/>
</dbReference>
<feature type="domain" description="CBS" evidence="10">
    <location>
        <begin position="270"/>
        <end position="328"/>
    </location>
</feature>
<dbReference type="PANTHER" id="PTHR22777:SF4">
    <property type="entry name" value="UPF0053 PROTEIN SLL1254"/>
    <property type="match status" value="1"/>
</dbReference>
<evidence type="ECO:0000256" key="7">
    <source>
        <dbReference type="PROSITE-ProRule" id="PRU00703"/>
    </source>
</evidence>
<accession>A0A8J3DB21</accession>
<evidence type="ECO:0008006" key="14">
    <source>
        <dbReference type="Google" id="ProtNLM"/>
    </source>
</evidence>
<organism evidence="12 13">
    <name type="scientific">Cerasicoccus arenae</name>
    <dbReference type="NCBI Taxonomy" id="424488"/>
    <lineage>
        <taxon>Bacteria</taxon>
        <taxon>Pseudomonadati</taxon>
        <taxon>Verrucomicrobiota</taxon>
        <taxon>Opitutia</taxon>
        <taxon>Puniceicoccales</taxon>
        <taxon>Cerasicoccaceae</taxon>
        <taxon>Cerasicoccus</taxon>
    </lineage>
</organism>
<keyword evidence="6 8" id="KW-0472">Membrane</keyword>
<dbReference type="RefSeq" id="WP_189514955.1">
    <property type="nucleotide sequence ID" value="NZ_BMXG01000012.1"/>
</dbReference>
<sequence>MTEYIPFAIAVVFTLTVSAFCSLLEAMILSTTTAEIEALKQKALHRGELLERFKADIEETSSAILSLNTVANTLGATVTGVLAVQVFSDSPSYIAKYVVPGSMTVGILILSEVIPKNLGILYRPSLQPYMVYPLHGVRMIMLPISWLCKTLVQFIAGKRYVEESGEEEIILLAEKSAKEGTLTADESLIISNALSLDDVKIGEIMTPRTVVSAFECSETIGSVFARLPNIPFARLPVYEENIDNIIGVVRRRDLLKAKAEDRDSLTIKRLVQEVIYLPDTANAAHALQQFLKHHQQLAVVVDEFGSVTGVVTMEDVMEHILGQEIFEKDDIAVDMRELARRKQMSEARREARNDSDAEAAREAKEAAG</sequence>
<evidence type="ECO:0000259" key="10">
    <source>
        <dbReference type="PROSITE" id="PS51371"/>
    </source>
</evidence>
<keyword evidence="13" id="KW-1185">Reference proteome</keyword>
<comment type="subcellular location">
    <subcellularLocation>
        <location evidence="1">Membrane</location>
        <topology evidence="1">Multi-pass membrane protein</topology>
    </subcellularLocation>
</comment>
<protein>
    <recommendedName>
        <fullName evidence="14">HlyC/CorC family transporter</fullName>
    </recommendedName>
</protein>
<dbReference type="AlphaFoldDB" id="A0A8J3DB21"/>
<dbReference type="PROSITE" id="PS51371">
    <property type="entry name" value="CBS"/>
    <property type="match status" value="2"/>
</dbReference>
<evidence type="ECO:0000256" key="2">
    <source>
        <dbReference type="ARBA" id="ARBA00022692"/>
    </source>
</evidence>
<reference evidence="12" key="2">
    <citation type="submission" date="2020-09" db="EMBL/GenBank/DDBJ databases">
        <authorList>
            <person name="Sun Q."/>
            <person name="Kim S."/>
        </authorList>
    </citation>
    <scope>NUCLEOTIDE SEQUENCE</scope>
    <source>
        <strain evidence="12">KCTC 12870</strain>
    </source>
</reference>
<proteinExistence type="predicted"/>
<dbReference type="InterPro" id="IPR044751">
    <property type="entry name" value="Ion_transp-like_CBS"/>
</dbReference>
<evidence type="ECO:0000256" key="1">
    <source>
        <dbReference type="ARBA" id="ARBA00004141"/>
    </source>
</evidence>
<evidence type="ECO:0000256" key="3">
    <source>
        <dbReference type="ARBA" id="ARBA00022737"/>
    </source>
</evidence>
<evidence type="ECO:0000256" key="4">
    <source>
        <dbReference type="ARBA" id="ARBA00022989"/>
    </source>
</evidence>
<dbReference type="InterPro" id="IPR002550">
    <property type="entry name" value="CNNM"/>
</dbReference>
<evidence type="ECO:0000259" key="11">
    <source>
        <dbReference type="PROSITE" id="PS51846"/>
    </source>
</evidence>